<evidence type="ECO:0008006" key="3">
    <source>
        <dbReference type="Google" id="ProtNLM"/>
    </source>
</evidence>
<organism evidence="1 2">
    <name type="scientific">Nocardioides luteus</name>
    <dbReference type="NCBI Taxonomy" id="1844"/>
    <lineage>
        <taxon>Bacteria</taxon>
        <taxon>Bacillati</taxon>
        <taxon>Actinomycetota</taxon>
        <taxon>Actinomycetes</taxon>
        <taxon>Propionibacteriales</taxon>
        <taxon>Nocardioidaceae</taxon>
        <taxon>Nocardioides</taxon>
    </lineage>
</organism>
<dbReference type="RefSeq" id="WP_071327045.1">
    <property type="nucleotide sequence ID" value="NZ_JZDQ02000015.1"/>
</dbReference>
<reference evidence="1" key="1">
    <citation type="submission" date="2016-10" db="EMBL/GenBank/DDBJ databases">
        <title>Draft Genome Sequence of Nocardioides luteus Strain BAFB, an Alkane-Degrading Bacterium Isolated from JP-7 Polluted Soil.</title>
        <authorList>
            <person name="Brown L."/>
            <person name="Ruiz O.N."/>
            <person name="Gunasekera T."/>
        </authorList>
    </citation>
    <scope>NUCLEOTIDE SEQUENCE [LARGE SCALE GENOMIC DNA]</scope>
    <source>
        <strain evidence="1">BAFB</strain>
    </source>
</reference>
<dbReference type="AlphaFoldDB" id="A0A1J4N4S5"/>
<protein>
    <recommendedName>
        <fullName evidence="3">ESX secretion-associated protein EspG</fullName>
    </recommendedName>
</protein>
<comment type="caution">
    <text evidence="1">The sequence shown here is derived from an EMBL/GenBank/DDBJ whole genome shotgun (WGS) entry which is preliminary data.</text>
</comment>
<evidence type="ECO:0000313" key="2">
    <source>
        <dbReference type="Proteomes" id="UP000033772"/>
    </source>
</evidence>
<dbReference type="OrthoDB" id="3775282at2"/>
<evidence type="ECO:0000313" key="1">
    <source>
        <dbReference type="EMBL" id="OIJ26540.1"/>
    </source>
</evidence>
<proteinExistence type="predicted"/>
<dbReference type="STRING" id="1844.UG56_012545"/>
<keyword evidence="2" id="KW-1185">Reference proteome</keyword>
<dbReference type="EMBL" id="JZDQ02000015">
    <property type="protein sequence ID" value="OIJ26540.1"/>
    <property type="molecule type" value="Genomic_DNA"/>
</dbReference>
<dbReference type="Proteomes" id="UP000033772">
    <property type="component" value="Unassembled WGS sequence"/>
</dbReference>
<gene>
    <name evidence="1" type="ORF">UG56_012545</name>
</gene>
<name>A0A1J4N4S5_9ACTN</name>
<sequence length="293" mass="30438">MTTIDLGPAPAAPTEPWAGVPRRVGLTLTELTHACETIGAPLPFEVATHREEGLDARLGQTRAAAEAEALARAVAGFGEGSTSLQRRDLLSADGTLDAGIAGALGLLATPEVVIDLDVVVDGRRGRAWHRQKGEAAASLATVDGLVFELSWYPSAAWATELGRTATLPSDTARLTSAVPDQLEVPFATADAVFEALRTGRGDLVPVLTAGDVVVSSALEALSTEAHGRLRAVVATTADPETPLIGTVSWTLVNDGWRSMRTVSLDGELTLVISSVEPSELAADLAPVLAEVAR</sequence>
<accession>A0A1J4N4S5</accession>